<accession>A0A0J6WH22</accession>
<dbReference type="InterPro" id="IPR038729">
    <property type="entry name" value="Rad50/SbcC_AAA"/>
</dbReference>
<dbReference type="Proteomes" id="UP000036313">
    <property type="component" value="Unassembled WGS sequence"/>
</dbReference>
<dbReference type="AlphaFoldDB" id="A0A0J6WH22"/>
<dbReference type="InterPro" id="IPR003959">
    <property type="entry name" value="ATPase_AAA_core"/>
</dbReference>
<dbReference type="Gene3D" id="3.40.50.300">
    <property type="entry name" value="P-loop containing nucleotide triphosphate hydrolases"/>
    <property type="match status" value="1"/>
</dbReference>
<evidence type="ECO:0000313" key="4">
    <source>
        <dbReference type="Proteomes" id="UP000036313"/>
    </source>
</evidence>
<organism evidence="3 4">
    <name type="scientific">Mycolicibacterium obuense</name>
    <dbReference type="NCBI Taxonomy" id="1807"/>
    <lineage>
        <taxon>Bacteria</taxon>
        <taxon>Bacillati</taxon>
        <taxon>Actinomycetota</taxon>
        <taxon>Actinomycetes</taxon>
        <taxon>Mycobacteriales</taxon>
        <taxon>Mycobacteriaceae</taxon>
        <taxon>Mycolicibacterium</taxon>
    </lineage>
</organism>
<evidence type="ECO:0000259" key="2">
    <source>
        <dbReference type="Pfam" id="PF13476"/>
    </source>
</evidence>
<proteinExistence type="predicted"/>
<dbReference type="InterPro" id="IPR027417">
    <property type="entry name" value="P-loop_NTPase"/>
</dbReference>
<dbReference type="EMBL" id="JYNU01000003">
    <property type="protein sequence ID" value="KMO81343.1"/>
    <property type="molecule type" value="Genomic_DNA"/>
</dbReference>
<feature type="domain" description="ATPase AAA-type core" evidence="1">
    <location>
        <begin position="149"/>
        <end position="320"/>
    </location>
</feature>
<dbReference type="Pfam" id="PF13476">
    <property type="entry name" value="AAA_23"/>
    <property type="match status" value="1"/>
</dbReference>
<dbReference type="GO" id="GO:0006302">
    <property type="term" value="P:double-strand break repair"/>
    <property type="evidence" value="ECO:0007669"/>
    <property type="project" value="InterPro"/>
</dbReference>
<evidence type="ECO:0000259" key="1">
    <source>
        <dbReference type="Pfam" id="PF13304"/>
    </source>
</evidence>
<dbReference type="PANTHER" id="PTHR43581">
    <property type="entry name" value="ATP/GTP PHOSPHATASE"/>
    <property type="match status" value="1"/>
</dbReference>
<sequence length="423" mass="47074">MKPESATVPSGNGFDTLRLHRWRQFEDVDIDFHPRLTVLTGANASGKTTILNLLGRHFNWQSQFLAVPRRTRSGPLEWLATYDEPDETISVENMIKYVGELRYWDGSEAQIAISKRADAEIDLSLPGSATVRGIYVSSHRTVGRYQKLATIPSEFSQVSLIHDQYWNEAIARYSNSYTAKSPITSMKESLIAAATWGASTADNEANVTAQRVWTEFQEALRLVLPDSFRFQRLVIRSPELLIYTDSGEFLIDSASGGIASIIELTWQVYLRSWDSDNFTVCIDEPENHLHPSLQRSLIPGLLKAFPRITFIAATHSPFIVTSVADSNVYVLAPSAEHDGKIISTLLDTANKSGTADEILRRVLGVPTTIPIWAENQLQQLIDSLEGSSFADKLRQIQDALTGLGFQDQFPAALDALEDRETGA</sequence>
<dbReference type="InterPro" id="IPR051396">
    <property type="entry name" value="Bact_Antivir_Def_Nuclease"/>
</dbReference>
<dbReference type="PATRIC" id="fig|1807.14.peg.580"/>
<reference evidence="3 4" key="1">
    <citation type="journal article" date="2015" name="Genome Biol. Evol.">
        <title>Characterization of Three Mycobacterium spp. with Potential Use in Bioremediation by Genome Sequencing and Comparative Genomics.</title>
        <authorList>
            <person name="Das S."/>
            <person name="Pettersson B.M."/>
            <person name="Behra P.R."/>
            <person name="Ramesh M."/>
            <person name="Dasgupta S."/>
            <person name="Bhattacharya A."/>
            <person name="Kirsebom L.A."/>
        </authorList>
    </citation>
    <scope>NUCLEOTIDE SEQUENCE [LARGE SCALE GENOMIC DNA]</scope>
    <source>
        <strain evidence="3 4">DSM 44075</strain>
    </source>
</reference>
<evidence type="ECO:0000313" key="3">
    <source>
        <dbReference type="EMBL" id="KMO81343.1"/>
    </source>
</evidence>
<dbReference type="GO" id="GO:0016887">
    <property type="term" value="F:ATP hydrolysis activity"/>
    <property type="evidence" value="ECO:0007669"/>
    <property type="project" value="InterPro"/>
</dbReference>
<dbReference type="SUPFAM" id="SSF52540">
    <property type="entry name" value="P-loop containing nucleoside triphosphate hydrolases"/>
    <property type="match status" value="1"/>
</dbReference>
<dbReference type="Pfam" id="PF13304">
    <property type="entry name" value="AAA_21"/>
    <property type="match status" value="1"/>
</dbReference>
<protein>
    <submittedName>
        <fullName evidence="3">DNA replication and repair protein RecF</fullName>
    </submittedName>
</protein>
<dbReference type="GO" id="GO:0005524">
    <property type="term" value="F:ATP binding"/>
    <property type="evidence" value="ECO:0007669"/>
    <property type="project" value="InterPro"/>
</dbReference>
<gene>
    <name evidence="3" type="primary">recF_1</name>
    <name evidence="3" type="ORF">MOBUDSM44075_00570</name>
</gene>
<name>A0A0J6WH22_9MYCO</name>
<feature type="domain" description="Rad50/SbcC-type AAA" evidence="2">
    <location>
        <begin position="17"/>
        <end position="54"/>
    </location>
</feature>
<comment type="caution">
    <text evidence="3">The sequence shown here is derived from an EMBL/GenBank/DDBJ whole genome shotgun (WGS) entry which is preliminary data.</text>
</comment>
<dbReference type="PANTHER" id="PTHR43581:SF2">
    <property type="entry name" value="EXCINUCLEASE ATPASE SUBUNIT"/>
    <property type="match status" value="1"/>
</dbReference>